<proteinExistence type="predicted"/>
<dbReference type="InterPro" id="IPR000757">
    <property type="entry name" value="Beta-glucanase-like"/>
</dbReference>
<dbReference type="SUPFAM" id="SSF49899">
    <property type="entry name" value="Concanavalin A-like lectins/glucanases"/>
    <property type="match status" value="1"/>
</dbReference>
<feature type="domain" description="GH16" evidence="2">
    <location>
        <begin position="17"/>
        <end position="206"/>
    </location>
</feature>
<evidence type="ECO:0000259" key="2">
    <source>
        <dbReference type="PROSITE" id="PS51762"/>
    </source>
</evidence>
<gene>
    <name evidence="3" type="ORF">QQZ08_009356</name>
</gene>
<dbReference type="Gene3D" id="2.60.120.200">
    <property type="match status" value="1"/>
</dbReference>
<dbReference type="PANTHER" id="PTHR10963:SF24">
    <property type="entry name" value="GLYCOSIDASE C21B10.07-RELATED"/>
    <property type="match status" value="1"/>
</dbReference>
<name>A0ABR1HPI1_9HYPO</name>
<evidence type="ECO:0000313" key="3">
    <source>
        <dbReference type="EMBL" id="KAK7422732.1"/>
    </source>
</evidence>
<dbReference type="EMBL" id="JAZAVK010000105">
    <property type="protein sequence ID" value="KAK7422732.1"/>
    <property type="molecule type" value="Genomic_DNA"/>
</dbReference>
<dbReference type="InterPro" id="IPR050546">
    <property type="entry name" value="Glycosyl_Hydrlase_16"/>
</dbReference>
<dbReference type="PANTHER" id="PTHR10963">
    <property type="entry name" value="GLYCOSYL HYDROLASE-RELATED"/>
    <property type="match status" value="1"/>
</dbReference>
<evidence type="ECO:0000256" key="1">
    <source>
        <dbReference type="SAM" id="SignalP"/>
    </source>
</evidence>
<reference evidence="3 4" key="1">
    <citation type="journal article" date="2025" name="Microbiol. Resour. Announc.">
        <title>Draft genome sequences for Neonectria magnoliae and Neonectria punicea, canker pathogens of Liriodendron tulipifera and Acer saccharum in West Virginia.</title>
        <authorList>
            <person name="Petronek H.M."/>
            <person name="Kasson M.T."/>
            <person name="Metheny A.M."/>
            <person name="Stauder C.M."/>
            <person name="Lovett B."/>
            <person name="Lynch S.C."/>
            <person name="Garnas J.R."/>
            <person name="Kasson L.R."/>
            <person name="Stajich J.E."/>
        </authorList>
    </citation>
    <scope>NUCLEOTIDE SEQUENCE [LARGE SCALE GENOMIC DNA]</scope>
    <source>
        <strain evidence="3 4">NRRL 64651</strain>
    </source>
</reference>
<protein>
    <recommendedName>
        <fullName evidence="2">GH16 domain-containing protein</fullName>
    </recommendedName>
</protein>
<accession>A0ABR1HPI1</accession>
<feature type="signal peptide" evidence="1">
    <location>
        <begin position="1"/>
        <end position="15"/>
    </location>
</feature>
<sequence length="206" mass="22433">MYQFCMSLLLVVASAQDISYRAPRQFALKTTYDSTNFFDKFNFRDAAYFNSIDPAYEGDPTNGSVNYLSKSKAISSGLAKTSNGQVYLGVDSTNKAKLRGKSKTIHGRDSVRLESKATWSSGILIADIAHMPGTACGVWPSFWSYNFDEDPVGEIDIIEGINDQSQNVVSLHTCGTCSFTKIGGIDGRPNCNNGGTESDQCEDGEN</sequence>
<feature type="chain" id="PRO_5047246435" description="GH16 domain-containing protein" evidence="1">
    <location>
        <begin position="16"/>
        <end position="206"/>
    </location>
</feature>
<dbReference type="PROSITE" id="PS51762">
    <property type="entry name" value="GH16_2"/>
    <property type="match status" value="1"/>
</dbReference>
<dbReference type="Pfam" id="PF26113">
    <property type="entry name" value="GH16_XgeA"/>
    <property type="match status" value="1"/>
</dbReference>
<keyword evidence="1" id="KW-0732">Signal</keyword>
<comment type="caution">
    <text evidence="3">The sequence shown here is derived from an EMBL/GenBank/DDBJ whole genome shotgun (WGS) entry which is preliminary data.</text>
</comment>
<evidence type="ECO:0000313" key="4">
    <source>
        <dbReference type="Proteomes" id="UP001498421"/>
    </source>
</evidence>
<dbReference type="Proteomes" id="UP001498421">
    <property type="component" value="Unassembled WGS sequence"/>
</dbReference>
<keyword evidence="4" id="KW-1185">Reference proteome</keyword>
<dbReference type="InterPro" id="IPR013320">
    <property type="entry name" value="ConA-like_dom_sf"/>
</dbReference>
<organism evidence="3 4">
    <name type="scientific">Neonectria magnoliae</name>
    <dbReference type="NCBI Taxonomy" id="2732573"/>
    <lineage>
        <taxon>Eukaryota</taxon>
        <taxon>Fungi</taxon>
        <taxon>Dikarya</taxon>
        <taxon>Ascomycota</taxon>
        <taxon>Pezizomycotina</taxon>
        <taxon>Sordariomycetes</taxon>
        <taxon>Hypocreomycetidae</taxon>
        <taxon>Hypocreales</taxon>
        <taxon>Nectriaceae</taxon>
        <taxon>Neonectria</taxon>
    </lineage>
</organism>